<dbReference type="OrthoDB" id="10209543at2759"/>
<organism evidence="5 7">
    <name type="scientific">Rotaria sordida</name>
    <dbReference type="NCBI Taxonomy" id="392033"/>
    <lineage>
        <taxon>Eukaryota</taxon>
        <taxon>Metazoa</taxon>
        <taxon>Spiralia</taxon>
        <taxon>Gnathifera</taxon>
        <taxon>Rotifera</taxon>
        <taxon>Eurotatoria</taxon>
        <taxon>Bdelloidea</taxon>
        <taxon>Philodinida</taxon>
        <taxon>Philodinidae</taxon>
        <taxon>Rotaria</taxon>
    </lineage>
</organism>
<dbReference type="EMBL" id="CAJNOT010001292">
    <property type="protein sequence ID" value="CAF1177631.1"/>
    <property type="molecule type" value="Genomic_DNA"/>
</dbReference>
<dbReference type="Proteomes" id="UP000663823">
    <property type="component" value="Unassembled WGS sequence"/>
</dbReference>
<sequence>MDFPTIDGRLQHDAWLALRSTRVDPGEASCAQNPFDAESLSKYVHRQLKINSKISKNTQTIDDSIDEFELDEEENDDDITVNEVEDNQQASEFHDEIIDDDEDEDEKVQKSAFFPLDRTHRSINPYQLKSSTDDQYSNSYLISTLRSLLSFTSFYSSPVTYFFFAHVNSSYWIDRLYTTKTNIDRHTCPLQQPQMHHQQQSNNQQIILSIHIFDLQTATPSILH</sequence>
<accession>A0A819U010</accession>
<dbReference type="EMBL" id="CAJOAX010010258">
    <property type="protein sequence ID" value="CAF4071768.1"/>
    <property type="molecule type" value="Genomic_DNA"/>
</dbReference>
<dbReference type="EMBL" id="CAJOBD010013009">
    <property type="protein sequence ID" value="CAF4186567.1"/>
    <property type="molecule type" value="Genomic_DNA"/>
</dbReference>
<dbReference type="EMBL" id="CAJNOO010000589">
    <property type="protein sequence ID" value="CAF0986163.1"/>
    <property type="molecule type" value="Genomic_DNA"/>
</dbReference>
<dbReference type="AlphaFoldDB" id="A0A819U010"/>
<reference evidence="5" key="1">
    <citation type="submission" date="2021-02" db="EMBL/GenBank/DDBJ databases">
        <authorList>
            <person name="Nowell W R."/>
        </authorList>
    </citation>
    <scope>NUCLEOTIDE SEQUENCE</scope>
</reference>
<comment type="caution">
    <text evidence="5">The sequence shown here is derived from an EMBL/GenBank/DDBJ whole genome shotgun (WGS) entry which is preliminary data.</text>
</comment>
<evidence type="ECO:0000313" key="6">
    <source>
        <dbReference type="EMBL" id="CAF4186567.1"/>
    </source>
</evidence>
<dbReference type="Proteomes" id="UP000663874">
    <property type="component" value="Unassembled WGS sequence"/>
</dbReference>
<protein>
    <submittedName>
        <fullName evidence="5">Uncharacterized protein</fullName>
    </submittedName>
</protein>
<dbReference type="Proteomes" id="UP000663836">
    <property type="component" value="Unassembled WGS sequence"/>
</dbReference>
<name>A0A819U010_9BILA</name>
<dbReference type="Proteomes" id="UP000663889">
    <property type="component" value="Unassembled WGS sequence"/>
</dbReference>
<evidence type="ECO:0000313" key="3">
    <source>
        <dbReference type="EMBL" id="CAF1177631.1"/>
    </source>
</evidence>
<evidence type="ECO:0000313" key="2">
    <source>
        <dbReference type="EMBL" id="CAF1079002.1"/>
    </source>
</evidence>
<dbReference type="EMBL" id="CAJNOU010000748">
    <property type="protein sequence ID" value="CAF1079002.1"/>
    <property type="molecule type" value="Genomic_DNA"/>
</dbReference>
<gene>
    <name evidence="5" type="ORF">FNK824_LOCUS30730</name>
    <name evidence="6" type="ORF">JBS370_LOCUS35801</name>
    <name evidence="4" type="ORF">OTI717_LOCUS32709</name>
    <name evidence="1" type="ORF">RFH988_LOCUS13405</name>
    <name evidence="2" type="ORF">SEV965_LOCUS14750</name>
    <name evidence="3" type="ORF">ZHD862_LOCUS21575</name>
</gene>
<dbReference type="Proteomes" id="UP000663864">
    <property type="component" value="Unassembled WGS sequence"/>
</dbReference>
<evidence type="ECO:0000313" key="7">
    <source>
        <dbReference type="Proteomes" id="UP000663874"/>
    </source>
</evidence>
<evidence type="ECO:0000313" key="1">
    <source>
        <dbReference type="EMBL" id="CAF0986163.1"/>
    </source>
</evidence>
<dbReference type="Proteomes" id="UP000663882">
    <property type="component" value="Unassembled WGS sequence"/>
</dbReference>
<evidence type="ECO:0000313" key="4">
    <source>
        <dbReference type="EMBL" id="CAF4071768.1"/>
    </source>
</evidence>
<dbReference type="EMBL" id="CAJOBE010009567">
    <property type="protein sequence ID" value="CAF4087857.1"/>
    <property type="molecule type" value="Genomic_DNA"/>
</dbReference>
<proteinExistence type="predicted"/>
<evidence type="ECO:0000313" key="5">
    <source>
        <dbReference type="EMBL" id="CAF4087857.1"/>
    </source>
</evidence>